<evidence type="ECO:0000256" key="1">
    <source>
        <dbReference type="SAM" id="MobiDB-lite"/>
    </source>
</evidence>
<protein>
    <submittedName>
        <fullName evidence="2">Uncharacterized protein</fullName>
    </submittedName>
</protein>
<reference evidence="2 3" key="1">
    <citation type="submission" date="2023-01" db="EMBL/GenBank/DDBJ databases">
        <authorList>
            <person name="Kreplak J."/>
        </authorList>
    </citation>
    <scope>NUCLEOTIDE SEQUENCE [LARGE SCALE GENOMIC DNA]</scope>
</reference>
<feature type="compositionally biased region" description="Low complexity" evidence="1">
    <location>
        <begin position="1"/>
        <end position="12"/>
    </location>
</feature>
<dbReference type="EMBL" id="OX451741">
    <property type="protein sequence ID" value="CAI8618653.1"/>
    <property type="molecule type" value="Genomic_DNA"/>
</dbReference>
<evidence type="ECO:0000313" key="2">
    <source>
        <dbReference type="EMBL" id="CAI8618653.1"/>
    </source>
</evidence>
<organism evidence="2 3">
    <name type="scientific">Vicia faba</name>
    <name type="common">Broad bean</name>
    <name type="synonym">Faba vulgaris</name>
    <dbReference type="NCBI Taxonomy" id="3906"/>
    <lineage>
        <taxon>Eukaryota</taxon>
        <taxon>Viridiplantae</taxon>
        <taxon>Streptophyta</taxon>
        <taxon>Embryophyta</taxon>
        <taxon>Tracheophyta</taxon>
        <taxon>Spermatophyta</taxon>
        <taxon>Magnoliopsida</taxon>
        <taxon>eudicotyledons</taxon>
        <taxon>Gunneridae</taxon>
        <taxon>Pentapetalae</taxon>
        <taxon>rosids</taxon>
        <taxon>fabids</taxon>
        <taxon>Fabales</taxon>
        <taxon>Fabaceae</taxon>
        <taxon>Papilionoideae</taxon>
        <taxon>50 kb inversion clade</taxon>
        <taxon>NPAAA clade</taxon>
        <taxon>Hologalegina</taxon>
        <taxon>IRL clade</taxon>
        <taxon>Fabeae</taxon>
        <taxon>Vicia</taxon>
    </lineage>
</organism>
<accession>A0AAV1B8S7</accession>
<feature type="compositionally biased region" description="Basic and acidic residues" evidence="1">
    <location>
        <begin position="13"/>
        <end position="33"/>
    </location>
</feature>
<dbReference type="Proteomes" id="UP001157006">
    <property type="component" value="Chromosome 6"/>
</dbReference>
<evidence type="ECO:0000313" key="3">
    <source>
        <dbReference type="Proteomes" id="UP001157006"/>
    </source>
</evidence>
<dbReference type="AlphaFoldDB" id="A0AAV1B8S7"/>
<gene>
    <name evidence="2" type="ORF">VFH_VI133240</name>
</gene>
<sequence>MTEETTTLLNLKDNLKEIKEQQDNQKERQDQIKEQQSNIEARLTTMENSMKHMEEIMNKLVRAAKTGGIKTKGNGGTKMKNGKVQMPTIEDVESTAEDWVLWPARAIGCCN</sequence>
<name>A0AAV1B8S7_VICFA</name>
<keyword evidence="3" id="KW-1185">Reference proteome</keyword>
<feature type="region of interest" description="Disordered" evidence="1">
    <location>
        <begin position="1"/>
        <end position="38"/>
    </location>
</feature>
<proteinExistence type="predicted"/>